<comment type="caution">
    <text evidence="2">The sequence shown here is derived from an EMBL/GenBank/DDBJ whole genome shotgun (WGS) entry which is preliminary data.</text>
</comment>
<dbReference type="Proteomes" id="UP001143548">
    <property type="component" value="Unassembled WGS sequence"/>
</dbReference>
<evidence type="ECO:0000256" key="1">
    <source>
        <dbReference type="SAM" id="MobiDB-lite"/>
    </source>
</evidence>
<evidence type="ECO:0000313" key="3">
    <source>
        <dbReference type="Proteomes" id="UP001143548"/>
    </source>
</evidence>
<name>A0A9W5YWE5_9EURO</name>
<sequence>MTSGQTQGATFDYSQSSLICIICVDNGDSNGEYDMLCDDMYCPLPHSLNNTQTSVAGTQNRMQTAWNDGLYDAKRIIAGEGGYLWPNWEIGYDFGRYTFIMKIEPGVKEGGPGESSIRHRNPDREVTGHGRWRPQGILDSKRTGEIVLG</sequence>
<organism evidence="2 3">
    <name type="scientific">Aspergillus brasiliensis</name>
    <dbReference type="NCBI Taxonomy" id="319629"/>
    <lineage>
        <taxon>Eukaryota</taxon>
        <taxon>Fungi</taxon>
        <taxon>Dikarya</taxon>
        <taxon>Ascomycota</taxon>
        <taxon>Pezizomycotina</taxon>
        <taxon>Eurotiomycetes</taxon>
        <taxon>Eurotiomycetidae</taxon>
        <taxon>Eurotiales</taxon>
        <taxon>Aspergillaceae</taxon>
        <taxon>Aspergillus</taxon>
        <taxon>Aspergillus subgen. Circumdati</taxon>
    </lineage>
</organism>
<dbReference type="EMBL" id="BROQ01000072">
    <property type="protein sequence ID" value="GKZ23716.1"/>
    <property type="molecule type" value="Genomic_DNA"/>
</dbReference>
<dbReference type="AlphaFoldDB" id="A0A9W5YWE5"/>
<evidence type="ECO:0000313" key="2">
    <source>
        <dbReference type="EMBL" id="GKZ23716.1"/>
    </source>
</evidence>
<feature type="compositionally biased region" description="Basic and acidic residues" evidence="1">
    <location>
        <begin position="116"/>
        <end position="128"/>
    </location>
</feature>
<gene>
    <name evidence="2" type="ORF">AbraCBS73388_010298</name>
</gene>
<proteinExistence type="predicted"/>
<accession>A0A9W5YWE5</accession>
<protein>
    <submittedName>
        <fullName evidence="2">Uncharacterized protein</fullName>
    </submittedName>
</protein>
<reference evidence="2" key="1">
    <citation type="submission" date="2022-07" db="EMBL/GenBank/DDBJ databases">
        <title>Taxonomy of Aspergillus series Nigri: significant species reduction supported by multi-species coalescent approaches.</title>
        <authorList>
            <person name="Bian C."/>
            <person name="Kusuya Y."/>
            <person name="Sklenar F."/>
            <person name="D'hooge E."/>
            <person name="Yaguchi T."/>
            <person name="Takahashi H."/>
            <person name="Hubka V."/>
        </authorList>
    </citation>
    <scope>NUCLEOTIDE SEQUENCE</scope>
    <source>
        <strain evidence="2">CBS 733.88</strain>
    </source>
</reference>
<feature type="region of interest" description="Disordered" evidence="1">
    <location>
        <begin position="109"/>
        <end position="135"/>
    </location>
</feature>